<dbReference type="Proteomes" id="UP000031386">
    <property type="component" value="Chromosome"/>
</dbReference>
<dbReference type="InterPro" id="IPR027417">
    <property type="entry name" value="P-loop_NTPase"/>
</dbReference>
<evidence type="ECO:0000313" key="4">
    <source>
        <dbReference type="Proteomes" id="UP000031386"/>
    </source>
</evidence>
<dbReference type="OrthoDB" id="1953676at2"/>
<gene>
    <name evidence="2" type="ORF">HXM94_04310</name>
    <name evidence="3" type="ORF">NM222_00840</name>
    <name evidence="1" type="ORF">NW74_06950</name>
</gene>
<evidence type="ECO:0008006" key="5">
    <source>
        <dbReference type="Google" id="ProtNLM"/>
    </source>
</evidence>
<dbReference type="KEGG" id="pmic:NW74_06950"/>
<dbReference type="GeneID" id="93385089"/>
<dbReference type="RefSeq" id="WP_004832731.1">
    <property type="nucleotide sequence ID" value="NZ_BHYQ01000004.1"/>
</dbReference>
<dbReference type="AlphaFoldDB" id="A0A0B4S2N6"/>
<evidence type="ECO:0000313" key="1">
    <source>
        <dbReference type="EMBL" id="AIZ37078.1"/>
    </source>
</evidence>
<dbReference type="SUPFAM" id="SSF52540">
    <property type="entry name" value="P-loop containing nucleoside triphosphate hydrolases"/>
    <property type="match status" value="1"/>
</dbReference>
<accession>A0A0B4S2N6</accession>
<organism evidence="1 4">
    <name type="scientific">Parvimonas micra</name>
    <dbReference type="NCBI Taxonomy" id="33033"/>
    <lineage>
        <taxon>Bacteria</taxon>
        <taxon>Bacillati</taxon>
        <taxon>Bacillota</taxon>
        <taxon>Tissierellia</taxon>
        <taxon>Tissierellales</taxon>
        <taxon>Peptoniphilaceae</taxon>
        <taxon>Parvimonas</taxon>
    </lineage>
</organism>
<reference evidence="1 4" key="1">
    <citation type="submission" date="2014-10" db="EMBL/GenBank/DDBJ databases">
        <title>Complete genome sequence of Parvimonas micra KCOM 1535 (= ChDC B708).</title>
        <authorList>
            <person name="Kook J.-K."/>
            <person name="Park S.-N."/>
            <person name="Lim Y.K."/>
            <person name="Roh H."/>
        </authorList>
    </citation>
    <scope>NUCLEOTIDE SEQUENCE [LARGE SCALE GENOMIC DNA]</scope>
    <source>
        <strain evidence="1">KCOM 1535</strain>
        <strain evidence="4">KCOM 1535 / ChDC B708</strain>
    </source>
</reference>
<keyword evidence="4" id="KW-1185">Reference proteome</keyword>
<evidence type="ECO:0000313" key="3">
    <source>
        <dbReference type="EMBL" id="WBB31054.1"/>
    </source>
</evidence>
<dbReference type="STRING" id="33033.NW74_06950"/>
<protein>
    <recommendedName>
        <fullName evidence="5">ATP-binding protein</fullName>
    </recommendedName>
</protein>
<dbReference type="Proteomes" id="UP001210690">
    <property type="component" value="Chromosome"/>
</dbReference>
<dbReference type="EMBL" id="CP101412">
    <property type="protein sequence ID" value="WBB31054.1"/>
    <property type="molecule type" value="Genomic_DNA"/>
</dbReference>
<reference evidence="3" key="3">
    <citation type="submission" date="2022-07" db="EMBL/GenBank/DDBJ databases">
        <title>Parvimonas micra travels from the subgingival sulcus of the human oral cavity to the colorectal adenocarcinoma.</title>
        <authorList>
            <person name="Conde-Perez K."/>
            <person name="Buetas E."/>
            <person name="Aja-Macaya P."/>
            <person name="Martin-De Arribas E."/>
            <person name="Iglesias-Corras I."/>
            <person name="Trigo-Tasende N."/>
            <person name="Nasser-Ali M."/>
            <person name="Estevez L.S."/>
            <person name="Rumbo-Feal S."/>
            <person name="Otero-Alen B."/>
            <person name="Noguera J.F."/>
            <person name="Concha A."/>
            <person name="Pardinas-Lopez S."/>
            <person name="Carda-Dieguez M."/>
            <person name="Gomez-Randulfe I."/>
            <person name="Martinez-Lago N."/>
            <person name="Ladra S."/>
            <person name="Aparicio L.A."/>
            <person name="Bou G."/>
            <person name="Mira A."/>
            <person name="Vallejo J.A."/>
            <person name="Poza M."/>
        </authorList>
    </citation>
    <scope>NUCLEOTIDE SEQUENCE</scope>
    <source>
        <strain evidence="3">PM102KC-G-1</strain>
    </source>
</reference>
<proteinExistence type="predicted"/>
<dbReference type="EMBL" id="JABZRE010000012">
    <property type="protein sequence ID" value="MBF1306984.1"/>
    <property type="molecule type" value="Genomic_DNA"/>
</dbReference>
<reference evidence="2" key="2">
    <citation type="submission" date="2020-04" db="EMBL/GenBank/DDBJ databases">
        <title>Deep metagenomics examines the oral microbiome during advanced dental caries in children, revealing novel taxa and co-occurrences with host molecules.</title>
        <authorList>
            <person name="Baker J.L."/>
            <person name="Morton J.T."/>
            <person name="Dinis M."/>
            <person name="Alvarez R."/>
            <person name="Tran N.C."/>
            <person name="Knight R."/>
            <person name="Edlund A."/>
        </authorList>
    </citation>
    <scope>NUCLEOTIDE SEQUENCE</scope>
    <source>
        <strain evidence="2">JCVI_23_bin.11</strain>
    </source>
</reference>
<evidence type="ECO:0000313" key="2">
    <source>
        <dbReference type="EMBL" id="MBF1306984.1"/>
    </source>
</evidence>
<dbReference type="EMBL" id="CP009761">
    <property type="protein sequence ID" value="AIZ37078.1"/>
    <property type="molecule type" value="Genomic_DNA"/>
</dbReference>
<sequence length="141" mass="15942">MLNFVLGPSGSGKTKWLIDKANEEVRKGNGNIIFIDTDDSHIFSLDHSVRLTNAKEYGIVNLDKLFGFIFGIVSRDYDVEKIYIDGIYSIIDLDSDKLCKFKKDVEAFCKEHNLEVFMGINIPKEELCEGAQATCVELKLD</sequence>
<dbReference type="Proteomes" id="UP000758611">
    <property type="component" value="Unassembled WGS sequence"/>
</dbReference>
<name>A0A0B4S2N6_9FIRM</name>